<feature type="region of interest" description="Disordered" evidence="1">
    <location>
        <begin position="1"/>
        <end position="23"/>
    </location>
</feature>
<dbReference type="AlphaFoldDB" id="A0A7J9H178"/>
<dbReference type="EMBL" id="JABFAD010000007">
    <property type="protein sequence ID" value="MBA0803593.1"/>
    <property type="molecule type" value="Genomic_DNA"/>
</dbReference>
<comment type="caution">
    <text evidence="2">The sequence shown here is derived from an EMBL/GenBank/DDBJ whole genome shotgun (WGS) entry which is preliminary data.</text>
</comment>
<name>A0A7J9H178_9ROSI</name>
<reference evidence="2 3" key="1">
    <citation type="journal article" date="2019" name="Genome Biol. Evol.">
        <title>Insights into the evolution of the New World diploid cottons (Gossypium, subgenus Houzingenia) based on genome sequencing.</title>
        <authorList>
            <person name="Grover C.E."/>
            <person name="Arick M.A. 2nd"/>
            <person name="Thrash A."/>
            <person name="Conover J.L."/>
            <person name="Sanders W.S."/>
            <person name="Peterson D.G."/>
            <person name="Frelichowski J.E."/>
            <person name="Scheffler J.A."/>
            <person name="Scheffler B.E."/>
            <person name="Wendel J.F."/>
        </authorList>
    </citation>
    <scope>NUCLEOTIDE SEQUENCE [LARGE SCALE GENOMIC DNA]</scope>
    <source>
        <strain evidence="2">0</strain>
        <tissue evidence="2">Leaf</tissue>
    </source>
</reference>
<gene>
    <name evidence="2" type="ORF">Gohar_013786</name>
</gene>
<dbReference type="OrthoDB" id="10632839at2759"/>
<evidence type="ECO:0000256" key="1">
    <source>
        <dbReference type="SAM" id="MobiDB-lite"/>
    </source>
</evidence>
<evidence type="ECO:0000313" key="3">
    <source>
        <dbReference type="Proteomes" id="UP000593560"/>
    </source>
</evidence>
<proteinExistence type="predicted"/>
<sequence length="51" mass="5292">MSGAESLSDDQIGKGEDSTADHNTKKVWFKNGSDDSLANMVVDSSSVSGVS</sequence>
<keyword evidence="3" id="KW-1185">Reference proteome</keyword>
<dbReference type="Proteomes" id="UP000593560">
    <property type="component" value="Unassembled WGS sequence"/>
</dbReference>
<organism evidence="2 3">
    <name type="scientific">Gossypium harknessii</name>
    <dbReference type="NCBI Taxonomy" id="34285"/>
    <lineage>
        <taxon>Eukaryota</taxon>
        <taxon>Viridiplantae</taxon>
        <taxon>Streptophyta</taxon>
        <taxon>Embryophyta</taxon>
        <taxon>Tracheophyta</taxon>
        <taxon>Spermatophyta</taxon>
        <taxon>Magnoliopsida</taxon>
        <taxon>eudicotyledons</taxon>
        <taxon>Gunneridae</taxon>
        <taxon>Pentapetalae</taxon>
        <taxon>rosids</taxon>
        <taxon>malvids</taxon>
        <taxon>Malvales</taxon>
        <taxon>Malvaceae</taxon>
        <taxon>Malvoideae</taxon>
        <taxon>Gossypium</taxon>
    </lineage>
</organism>
<evidence type="ECO:0000313" key="2">
    <source>
        <dbReference type="EMBL" id="MBA0803593.1"/>
    </source>
</evidence>
<accession>A0A7J9H178</accession>
<feature type="compositionally biased region" description="Basic and acidic residues" evidence="1">
    <location>
        <begin position="11"/>
        <end position="23"/>
    </location>
</feature>
<protein>
    <submittedName>
        <fullName evidence="2">Uncharacterized protein</fullName>
    </submittedName>
</protein>